<comment type="caution">
    <text evidence="1">The sequence shown here is derived from an EMBL/GenBank/DDBJ whole genome shotgun (WGS) entry which is preliminary data.</text>
</comment>
<protein>
    <submittedName>
        <fullName evidence="1">Addiction module antitoxin RelB</fullName>
    </submittedName>
</protein>
<dbReference type="InParanoid" id="A0A423PK58"/>
<sequence>MGNAAKQILEKALGLSATERSALIESLLASLDQPDPAIDTRWAEEAEARIDAVDRGEMETVSADDVFAKYGDS</sequence>
<gene>
    <name evidence="1" type="ORF">SAJA_11855</name>
</gene>
<dbReference type="Pfam" id="PF09720">
    <property type="entry name" value="Unstab_antitox"/>
    <property type="match status" value="1"/>
</dbReference>
<organism evidence="1 2">
    <name type="scientific">Salinisphaera japonica YTM-1</name>
    <dbReference type="NCBI Taxonomy" id="1209778"/>
    <lineage>
        <taxon>Bacteria</taxon>
        <taxon>Pseudomonadati</taxon>
        <taxon>Pseudomonadota</taxon>
        <taxon>Gammaproteobacteria</taxon>
        <taxon>Salinisphaerales</taxon>
        <taxon>Salinisphaeraceae</taxon>
        <taxon>Salinisphaera</taxon>
    </lineage>
</organism>
<dbReference type="EMBL" id="AYKG01000040">
    <property type="protein sequence ID" value="ROO25988.1"/>
    <property type="molecule type" value="Genomic_DNA"/>
</dbReference>
<dbReference type="RefSeq" id="WP_123658848.1">
    <property type="nucleotide sequence ID" value="NZ_AYKG01000040.1"/>
</dbReference>
<accession>A0A423PK58</accession>
<dbReference type="AlphaFoldDB" id="A0A423PK58"/>
<keyword evidence="2" id="KW-1185">Reference proteome</keyword>
<evidence type="ECO:0000313" key="1">
    <source>
        <dbReference type="EMBL" id="ROO25988.1"/>
    </source>
</evidence>
<proteinExistence type="predicted"/>
<name>A0A423PK58_9GAMM</name>
<dbReference type="InterPro" id="IPR013406">
    <property type="entry name" value="CHP02574_addiction_mod"/>
</dbReference>
<reference evidence="1 2" key="1">
    <citation type="submission" date="2013-10" db="EMBL/GenBank/DDBJ databases">
        <title>Salinisphaera japonica YTM-1 Genome Sequencing.</title>
        <authorList>
            <person name="Lai Q."/>
            <person name="Li C."/>
            <person name="Shao Z."/>
        </authorList>
    </citation>
    <scope>NUCLEOTIDE SEQUENCE [LARGE SCALE GENOMIC DNA]</scope>
    <source>
        <strain evidence="1 2">YTM-1</strain>
    </source>
</reference>
<dbReference type="OrthoDB" id="8549727at2"/>
<dbReference type="NCBIfam" id="TIGR02574">
    <property type="entry name" value="stabl_TIGR02574"/>
    <property type="match status" value="1"/>
</dbReference>
<evidence type="ECO:0000313" key="2">
    <source>
        <dbReference type="Proteomes" id="UP000285310"/>
    </source>
</evidence>
<dbReference type="Proteomes" id="UP000285310">
    <property type="component" value="Unassembled WGS sequence"/>
</dbReference>